<keyword evidence="1" id="KW-0812">Transmembrane</keyword>
<name>A0ABR1RQQ5_9PEZI</name>
<keyword evidence="1" id="KW-1133">Transmembrane helix</keyword>
<proteinExistence type="predicted"/>
<sequence>MLDAGSCCCFLLAAAAAAVVTAAAGWLAGYGDTILLPRGFLMQQLLMSGSALLFWLMFPGRWIPREYVEHHGPDRTQPRATSSVHEPGWCVSLSASRTIDR</sequence>
<comment type="caution">
    <text evidence="2">The sequence shown here is derived from an EMBL/GenBank/DDBJ whole genome shotgun (WGS) entry which is preliminary data.</text>
</comment>
<organism evidence="2 3">
    <name type="scientific">Apiospora marii</name>
    <dbReference type="NCBI Taxonomy" id="335849"/>
    <lineage>
        <taxon>Eukaryota</taxon>
        <taxon>Fungi</taxon>
        <taxon>Dikarya</taxon>
        <taxon>Ascomycota</taxon>
        <taxon>Pezizomycotina</taxon>
        <taxon>Sordariomycetes</taxon>
        <taxon>Xylariomycetidae</taxon>
        <taxon>Amphisphaeriales</taxon>
        <taxon>Apiosporaceae</taxon>
        <taxon>Apiospora</taxon>
    </lineage>
</organism>
<dbReference type="EMBL" id="JAQQWI010000011">
    <property type="protein sequence ID" value="KAK8017258.1"/>
    <property type="molecule type" value="Genomic_DNA"/>
</dbReference>
<evidence type="ECO:0000256" key="1">
    <source>
        <dbReference type="SAM" id="Phobius"/>
    </source>
</evidence>
<keyword evidence="3" id="KW-1185">Reference proteome</keyword>
<gene>
    <name evidence="2" type="ORF">PG991_008334</name>
</gene>
<evidence type="ECO:0000313" key="2">
    <source>
        <dbReference type="EMBL" id="KAK8017258.1"/>
    </source>
</evidence>
<reference evidence="2 3" key="1">
    <citation type="submission" date="2023-01" db="EMBL/GenBank/DDBJ databases">
        <title>Analysis of 21 Apiospora genomes using comparative genomics revels a genus with tremendous synthesis potential of carbohydrate active enzymes and secondary metabolites.</title>
        <authorList>
            <person name="Sorensen T."/>
        </authorList>
    </citation>
    <scope>NUCLEOTIDE SEQUENCE [LARGE SCALE GENOMIC DNA]</scope>
    <source>
        <strain evidence="2 3">CBS 20057</strain>
    </source>
</reference>
<keyword evidence="1" id="KW-0472">Membrane</keyword>
<dbReference type="Proteomes" id="UP001396898">
    <property type="component" value="Unassembled WGS sequence"/>
</dbReference>
<accession>A0ABR1RQQ5</accession>
<feature type="transmembrane region" description="Helical" evidence="1">
    <location>
        <begin position="40"/>
        <end position="58"/>
    </location>
</feature>
<protein>
    <submittedName>
        <fullName evidence="2">Uncharacterized protein</fullName>
    </submittedName>
</protein>
<evidence type="ECO:0000313" key="3">
    <source>
        <dbReference type="Proteomes" id="UP001396898"/>
    </source>
</evidence>